<accession>A0A6I2MBI6</accession>
<organism evidence="2 3">
    <name type="scientific">Metabacillus idriensis</name>
    <dbReference type="NCBI Taxonomy" id="324768"/>
    <lineage>
        <taxon>Bacteria</taxon>
        <taxon>Bacillati</taxon>
        <taxon>Bacillota</taxon>
        <taxon>Bacilli</taxon>
        <taxon>Bacillales</taxon>
        <taxon>Bacillaceae</taxon>
        <taxon>Metabacillus</taxon>
    </lineage>
</organism>
<dbReference type="SMART" id="SM00849">
    <property type="entry name" value="Lactamase_B"/>
    <property type="match status" value="1"/>
</dbReference>
<dbReference type="Pfam" id="PF00753">
    <property type="entry name" value="Lactamase_B"/>
    <property type="match status" value="1"/>
</dbReference>
<gene>
    <name evidence="2" type="ORF">GJU41_16465</name>
</gene>
<dbReference type="InterPro" id="IPR036388">
    <property type="entry name" value="WH-like_DNA-bd_sf"/>
</dbReference>
<dbReference type="Gene3D" id="1.10.10.10">
    <property type="entry name" value="Winged helix-like DNA-binding domain superfamily/Winged helix DNA-binding domain"/>
    <property type="match status" value="1"/>
</dbReference>
<keyword evidence="3" id="KW-1185">Reference proteome</keyword>
<dbReference type="RefSeq" id="WP_154319111.1">
    <property type="nucleotide sequence ID" value="NZ_CAJFZX010000001.1"/>
</dbReference>
<evidence type="ECO:0000259" key="1">
    <source>
        <dbReference type="SMART" id="SM00849"/>
    </source>
</evidence>
<dbReference type="AlphaFoldDB" id="A0A6I2MBI6"/>
<dbReference type="InterPro" id="IPR050662">
    <property type="entry name" value="Sec-metab_biosynth-thioest"/>
</dbReference>
<protein>
    <submittedName>
        <fullName evidence="2">MBL fold metallo-hydrolase</fullName>
    </submittedName>
</protein>
<feature type="domain" description="Metallo-beta-lactamase" evidence="1">
    <location>
        <begin position="21"/>
        <end position="233"/>
    </location>
</feature>
<keyword evidence="2" id="KW-0378">Hydrolase</keyword>
<dbReference type="PANTHER" id="PTHR23131">
    <property type="entry name" value="ENDORIBONUCLEASE LACTB2"/>
    <property type="match status" value="1"/>
</dbReference>
<dbReference type="InterPro" id="IPR001279">
    <property type="entry name" value="Metallo-B-lactamas"/>
</dbReference>
<evidence type="ECO:0000313" key="2">
    <source>
        <dbReference type="EMBL" id="MRX55558.1"/>
    </source>
</evidence>
<dbReference type="GO" id="GO:0016787">
    <property type="term" value="F:hydrolase activity"/>
    <property type="evidence" value="ECO:0007669"/>
    <property type="project" value="UniProtKB-KW"/>
</dbReference>
<proteinExistence type="predicted"/>
<evidence type="ECO:0000313" key="3">
    <source>
        <dbReference type="Proteomes" id="UP000441585"/>
    </source>
</evidence>
<dbReference type="EMBL" id="WKKF01000005">
    <property type="protein sequence ID" value="MRX55558.1"/>
    <property type="molecule type" value="Genomic_DNA"/>
</dbReference>
<reference evidence="2 3" key="1">
    <citation type="submission" date="2019-11" db="EMBL/GenBank/DDBJ databases">
        <title>Bacillus idriensis genome.</title>
        <authorList>
            <person name="Konopka E.N."/>
            <person name="Newman J.D."/>
        </authorList>
    </citation>
    <scope>NUCLEOTIDE SEQUENCE [LARGE SCALE GENOMIC DNA]</scope>
    <source>
        <strain evidence="2 3">DSM 19097</strain>
    </source>
</reference>
<dbReference type="Proteomes" id="UP000441585">
    <property type="component" value="Unassembled WGS sequence"/>
</dbReference>
<dbReference type="InterPro" id="IPR036866">
    <property type="entry name" value="RibonucZ/Hydroxyglut_hydro"/>
</dbReference>
<dbReference type="SUPFAM" id="SSF56281">
    <property type="entry name" value="Metallo-hydrolase/oxidoreductase"/>
    <property type="match status" value="1"/>
</dbReference>
<dbReference type="PANTHER" id="PTHR23131:SF4">
    <property type="entry name" value="METALLO-BETA-LACTAMASE SUPERFAMILY POTEIN"/>
    <property type="match status" value="1"/>
</dbReference>
<comment type="caution">
    <text evidence="2">The sequence shown here is derived from an EMBL/GenBank/DDBJ whole genome shotgun (WGS) entry which is preliminary data.</text>
</comment>
<sequence>MKTKSDMIIKLTLPTPFPVGDVNVYLVKGDRLTLIDAGPKTPEALAALNTQMERAGYRVEDIEQVILTHHHPDHVGLLDYLPQSVDVIGHPYNAPWIIQDESFMTSQKEFFMKLFTEFGIDERLLTNLAKFDSSMKYACKRNLTLSLREGDAVPGMDGWHVIETPGHAQTHIALYRAEDGLMAGGDHLLQHISANPLLEPPMDGGERPRPQIQFNESFNSLLKIPISNVLSGHGETVLKPHDLIRYRLKKQEERAFEVRGYIKEKPMTAFEACQRLFPHLYKRQMMLTMSETVGQLDYLEALGEIKGHMEGAQKIYSC</sequence>
<dbReference type="Gene3D" id="3.60.15.10">
    <property type="entry name" value="Ribonuclease Z/Hydroxyacylglutathione hydrolase-like"/>
    <property type="match status" value="1"/>
</dbReference>
<name>A0A6I2MBI6_9BACI</name>